<evidence type="ECO:0000313" key="1">
    <source>
        <dbReference type="EMBL" id="ELU37186.1"/>
    </source>
</evidence>
<accession>L8WG68</accession>
<comment type="caution">
    <text evidence="1">The sequence shown here is derived from an EMBL/GenBank/DDBJ whole genome shotgun (WGS) entry which is preliminary data.</text>
</comment>
<proteinExistence type="predicted"/>
<dbReference type="AlphaFoldDB" id="L8WG68"/>
<dbReference type="HOGENOM" id="CLU_1714553_0_0_1"/>
<organism evidence="1 2">
    <name type="scientific">Thanatephorus cucumeris (strain AG1-IA)</name>
    <name type="common">Rice sheath blight fungus</name>
    <name type="synonym">Rhizoctonia solani</name>
    <dbReference type="NCBI Taxonomy" id="983506"/>
    <lineage>
        <taxon>Eukaryota</taxon>
        <taxon>Fungi</taxon>
        <taxon>Dikarya</taxon>
        <taxon>Basidiomycota</taxon>
        <taxon>Agaricomycotina</taxon>
        <taxon>Agaricomycetes</taxon>
        <taxon>Cantharellales</taxon>
        <taxon>Ceratobasidiaceae</taxon>
        <taxon>Rhizoctonia</taxon>
        <taxon>Rhizoctonia solani AG-1</taxon>
    </lineage>
</organism>
<sequence>MDMKFKIRSKSTPIERVLLCACVCFFLVEKCLVDRQSLRTSDSLVQFASTPLPRLGIGLLLRLSSSKPSLEATLALRFGRSNCLGLDRLGLRLGRGRGTLSAGTCTWDRRFIDRNKHPFGLRTRLGVHTWSTLYFRTLLRIDSRALTGLFLHW</sequence>
<reference evidence="1 2" key="1">
    <citation type="journal article" date="2013" name="Nat. Commun.">
        <title>The evolution and pathogenic mechanisms of the rice sheath blight pathogen.</title>
        <authorList>
            <person name="Zheng A."/>
            <person name="Lin R."/>
            <person name="Xu L."/>
            <person name="Qin P."/>
            <person name="Tang C."/>
            <person name="Ai P."/>
            <person name="Zhang D."/>
            <person name="Liu Y."/>
            <person name="Sun Z."/>
            <person name="Feng H."/>
            <person name="Wang Y."/>
            <person name="Chen Y."/>
            <person name="Liang X."/>
            <person name="Fu R."/>
            <person name="Li Q."/>
            <person name="Zhang J."/>
            <person name="Yu X."/>
            <person name="Xie Z."/>
            <person name="Ding L."/>
            <person name="Guan P."/>
            <person name="Tang J."/>
            <person name="Liang Y."/>
            <person name="Wang S."/>
            <person name="Deng Q."/>
            <person name="Li S."/>
            <person name="Zhu J."/>
            <person name="Wang L."/>
            <person name="Liu H."/>
            <person name="Li P."/>
        </authorList>
    </citation>
    <scope>NUCLEOTIDE SEQUENCE [LARGE SCALE GENOMIC DNA]</scope>
    <source>
        <strain evidence="2">AG-1 IA</strain>
    </source>
</reference>
<protein>
    <submittedName>
        <fullName evidence="1">Uncharacterized protein</fullName>
    </submittedName>
</protein>
<dbReference type="Proteomes" id="UP000011668">
    <property type="component" value="Unassembled WGS sequence"/>
</dbReference>
<dbReference type="EMBL" id="AFRT01002809">
    <property type="protein sequence ID" value="ELU37186.1"/>
    <property type="molecule type" value="Genomic_DNA"/>
</dbReference>
<keyword evidence="2" id="KW-1185">Reference proteome</keyword>
<gene>
    <name evidence="1" type="ORF">AG1IA_08779</name>
</gene>
<evidence type="ECO:0000313" key="2">
    <source>
        <dbReference type="Proteomes" id="UP000011668"/>
    </source>
</evidence>
<name>L8WG68_THACA</name>